<feature type="transmembrane region" description="Helical" evidence="11">
    <location>
        <begin position="197"/>
        <end position="219"/>
    </location>
</feature>
<dbReference type="InterPro" id="IPR003661">
    <property type="entry name" value="HisK_dim/P_dom"/>
</dbReference>
<keyword evidence="4" id="KW-0597">Phosphoprotein</keyword>
<dbReference type="SMART" id="SM00388">
    <property type="entry name" value="HisKA"/>
    <property type="match status" value="1"/>
</dbReference>
<evidence type="ECO:0000256" key="5">
    <source>
        <dbReference type="ARBA" id="ARBA00022679"/>
    </source>
</evidence>
<dbReference type="Pfam" id="PF00512">
    <property type="entry name" value="HisKA"/>
    <property type="match status" value="1"/>
</dbReference>
<comment type="subcellular location">
    <subcellularLocation>
        <location evidence="2">Membrane</location>
    </subcellularLocation>
</comment>
<dbReference type="Pfam" id="PF02518">
    <property type="entry name" value="HATPase_c"/>
    <property type="match status" value="1"/>
</dbReference>
<dbReference type="PROSITE" id="PS50885">
    <property type="entry name" value="HAMP"/>
    <property type="match status" value="1"/>
</dbReference>
<feature type="domain" description="Histidine kinase" evidence="12">
    <location>
        <begin position="279"/>
        <end position="500"/>
    </location>
</feature>
<evidence type="ECO:0000256" key="9">
    <source>
        <dbReference type="ARBA" id="ARBA00023012"/>
    </source>
</evidence>
<evidence type="ECO:0000313" key="15">
    <source>
        <dbReference type="Proteomes" id="UP000500938"/>
    </source>
</evidence>
<keyword evidence="9" id="KW-0902">Two-component regulatory system</keyword>
<dbReference type="PANTHER" id="PTHR45436:SF5">
    <property type="entry name" value="SENSOR HISTIDINE KINASE TRCS"/>
    <property type="match status" value="1"/>
</dbReference>
<proteinExistence type="predicted"/>
<accession>A0A6M4IR81</accession>
<keyword evidence="5" id="KW-0808">Transferase</keyword>
<dbReference type="EC" id="2.7.13.3" evidence="3"/>
<dbReference type="InterPro" id="IPR003594">
    <property type="entry name" value="HATPase_dom"/>
</dbReference>
<evidence type="ECO:0000256" key="6">
    <source>
        <dbReference type="ARBA" id="ARBA00022692"/>
    </source>
</evidence>
<gene>
    <name evidence="14" type="ORF">HKW67_18920</name>
</gene>
<dbReference type="CDD" id="cd00082">
    <property type="entry name" value="HisKA"/>
    <property type="match status" value="1"/>
</dbReference>
<evidence type="ECO:0000259" key="12">
    <source>
        <dbReference type="PROSITE" id="PS50109"/>
    </source>
</evidence>
<evidence type="ECO:0000256" key="10">
    <source>
        <dbReference type="ARBA" id="ARBA00023136"/>
    </source>
</evidence>
<dbReference type="GO" id="GO:0005886">
    <property type="term" value="C:plasma membrane"/>
    <property type="evidence" value="ECO:0007669"/>
    <property type="project" value="TreeGrafter"/>
</dbReference>
<keyword evidence="10 11" id="KW-0472">Membrane</keyword>
<feature type="transmembrane region" description="Helical" evidence="11">
    <location>
        <begin position="20"/>
        <end position="40"/>
    </location>
</feature>
<dbReference type="InterPro" id="IPR005467">
    <property type="entry name" value="His_kinase_dom"/>
</dbReference>
<dbReference type="PROSITE" id="PS50109">
    <property type="entry name" value="HIS_KIN"/>
    <property type="match status" value="1"/>
</dbReference>
<dbReference type="SUPFAM" id="SSF158472">
    <property type="entry name" value="HAMP domain-like"/>
    <property type="match status" value="1"/>
</dbReference>
<dbReference type="PRINTS" id="PR00344">
    <property type="entry name" value="BCTRLSENSOR"/>
</dbReference>
<dbReference type="Gene3D" id="1.10.287.130">
    <property type="match status" value="1"/>
</dbReference>
<dbReference type="RefSeq" id="WP_171226869.1">
    <property type="nucleotide sequence ID" value="NZ_CP053085.1"/>
</dbReference>
<dbReference type="SUPFAM" id="SSF47384">
    <property type="entry name" value="Homodimeric domain of signal transducing histidine kinase"/>
    <property type="match status" value="1"/>
</dbReference>
<dbReference type="GO" id="GO:0000155">
    <property type="term" value="F:phosphorelay sensor kinase activity"/>
    <property type="evidence" value="ECO:0007669"/>
    <property type="project" value="InterPro"/>
</dbReference>
<evidence type="ECO:0000256" key="1">
    <source>
        <dbReference type="ARBA" id="ARBA00000085"/>
    </source>
</evidence>
<evidence type="ECO:0000256" key="8">
    <source>
        <dbReference type="ARBA" id="ARBA00022989"/>
    </source>
</evidence>
<evidence type="ECO:0000256" key="11">
    <source>
        <dbReference type="SAM" id="Phobius"/>
    </source>
</evidence>
<organism evidence="14 15">
    <name type="scientific">Gemmatimonas groenlandica</name>
    <dbReference type="NCBI Taxonomy" id="2732249"/>
    <lineage>
        <taxon>Bacteria</taxon>
        <taxon>Pseudomonadati</taxon>
        <taxon>Gemmatimonadota</taxon>
        <taxon>Gemmatimonadia</taxon>
        <taxon>Gemmatimonadales</taxon>
        <taxon>Gemmatimonadaceae</taxon>
        <taxon>Gemmatimonas</taxon>
    </lineage>
</organism>
<dbReference type="InterPro" id="IPR003660">
    <property type="entry name" value="HAMP_dom"/>
</dbReference>
<feature type="domain" description="HAMP" evidence="13">
    <location>
        <begin position="218"/>
        <end position="271"/>
    </location>
</feature>
<dbReference type="KEGG" id="ggr:HKW67_18920"/>
<evidence type="ECO:0000256" key="2">
    <source>
        <dbReference type="ARBA" id="ARBA00004370"/>
    </source>
</evidence>
<dbReference type="PANTHER" id="PTHR45436">
    <property type="entry name" value="SENSOR HISTIDINE KINASE YKOH"/>
    <property type="match status" value="1"/>
</dbReference>
<dbReference type="CDD" id="cd06225">
    <property type="entry name" value="HAMP"/>
    <property type="match status" value="1"/>
</dbReference>
<dbReference type="Gene3D" id="3.30.565.10">
    <property type="entry name" value="Histidine kinase-like ATPase, C-terminal domain"/>
    <property type="match status" value="1"/>
</dbReference>
<comment type="catalytic activity">
    <reaction evidence="1">
        <text>ATP + protein L-histidine = ADP + protein N-phospho-L-histidine.</text>
        <dbReference type="EC" id="2.7.13.3"/>
    </reaction>
</comment>
<evidence type="ECO:0000313" key="14">
    <source>
        <dbReference type="EMBL" id="QJR37434.1"/>
    </source>
</evidence>
<dbReference type="CDD" id="cd00075">
    <property type="entry name" value="HATPase"/>
    <property type="match status" value="1"/>
</dbReference>
<dbReference type="Gene3D" id="6.10.340.10">
    <property type="match status" value="1"/>
</dbReference>
<dbReference type="EMBL" id="CP053085">
    <property type="protein sequence ID" value="QJR37434.1"/>
    <property type="molecule type" value="Genomic_DNA"/>
</dbReference>
<keyword evidence="15" id="KW-1185">Reference proteome</keyword>
<keyword evidence="8 11" id="KW-1133">Transmembrane helix</keyword>
<dbReference type="InterPro" id="IPR050428">
    <property type="entry name" value="TCS_sensor_his_kinase"/>
</dbReference>
<evidence type="ECO:0000256" key="7">
    <source>
        <dbReference type="ARBA" id="ARBA00022777"/>
    </source>
</evidence>
<evidence type="ECO:0000256" key="3">
    <source>
        <dbReference type="ARBA" id="ARBA00012438"/>
    </source>
</evidence>
<dbReference type="InterPro" id="IPR036097">
    <property type="entry name" value="HisK_dim/P_sf"/>
</dbReference>
<evidence type="ECO:0000256" key="4">
    <source>
        <dbReference type="ARBA" id="ARBA00022553"/>
    </source>
</evidence>
<keyword evidence="7" id="KW-0418">Kinase</keyword>
<dbReference type="SUPFAM" id="SSF55874">
    <property type="entry name" value="ATPase domain of HSP90 chaperone/DNA topoisomerase II/histidine kinase"/>
    <property type="match status" value="1"/>
</dbReference>
<reference evidence="14 15" key="1">
    <citation type="submission" date="2020-05" db="EMBL/GenBank/DDBJ databases">
        <title>Complete genome sequence of Gemmatimonas greenlandica TET16.</title>
        <authorList>
            <person name="Zeng Y."/>
        </authorList>
    </citation>
    <scope>NUCLEOTIDE SEQUENCE [LARGE SCALE GENOMIC DNA]</scope>
    <source>
        <strain evidence="14 15">TET16</strain>
    </source>
</reference>
<protein>
    <recommendedName>
        <fullName evidence="3">histidine kinase</fullName>
        <ecNumber evidence="3">2.7.13.3</ecNumber>
    </recommendedName>
</protein>
<keyword evidence="6 11" id="KW-0812">Transmembrane</keyword>
<evidence type="ECO:0000259" key="13">
    <source>
        <dbReference type="PROSITE" id="PS50885"/>
    </source>
</evidence>
<dbReference type="InterPro" id="IPR004358">
    <property type="entry name" value="Sig_transdc_His_kin-like_C"/>
</dbReference>
<dbReference type="AlphaFoldDB" id="A0A6M4IR81"/>
<dbReference type="SMART" id="SM00387">
    <property type="entry name" value="HATPase_c"/>
    <property type="match status" value="1"/>
</dbReference>
<dbReference type="SMART" id="SM00304">
    <property type="entry name" value="HAMP"/>
    <property type="match status" value="1"/>
</dbReference>
<dbReference type="InterPro" id="IPR036890">
    <property type="entry name" value="HATPase_C_sf"/>
</dbReference>
<dbReference type="Proteomes" id="UP000500938">
    <property type="component" value="Chromosome"/>
</dbReference>
<name>A0A6M4IR81_9BACT</name>
<sequence length="504" mass="54201">MKRAVGPPWTLSIRARLTLWYTAALAVLLVVMTLATYGMLTRTTQADADGYLTEAADEVAASLQLALSTVPRTIASDTAAARWAAGRTLDNHRFRDIGVALFRARTATPDDASRLLLLAVDTTSTATREFGGAAGWLLASKSPTRALTLMDTDVTTLGPHRERVVSMPVTTRRGTFVVALSQSTERHEATLQRVREAMYIGVPLALLLAMLGGLLLAAASLRPVEAMRLTAERIGARTLHERLPVSPAADELSRLSQTFNALLDRVEDAFEQRRRFIADASHELRTPVSIVIGESELALTTDRSPDAYRTALGVIHGEARRLALIVGDLFLLARSDAAEQTLVPTNLFLEELVGDCIDAMGTIALAKQITLCFSPESEVPYTGDEAMLRRVVVNLLDNAIKYTPSGGTVTAQAEPQSGGGAVIRVSDSGAGIAPEHQMRIFERFYRVQHTTPRTGLPDATGAGLGLPIAAWVAKAHGGSLVLAHSDAQGSVFELRLPPYRLQLG</sequence>
<dbReference type="Pfam" id="PF00672">
    <property type="entry name" value="HAMP"/>
    <property type="match status" value="1"/>
</dbReference>